<dbReference type="AlphaFoldDB" id="A0A9W8HSW7"/>
<dbReference type="Proteomes" id="UP001140094">
    <property type="component" value="Unassembled WGS sequence"/>
</dbReference>
<comment type="caution">
    <text evidence="2">The sequence shown here is derived from an EMBL/GenBank/DDBJ whole genome shotgun (WGS) entry which is preliminary data.</text>
</comment>
<reference evidence="2" key="1">
    <citation type="submission" date="2022-07" db="EMBL/GenBank/DDBJ databases">
        <title>Phylogenomic reconstructions and comparative analyses of Kickxellomycotina fungi.</title>
        <authorList>
            <person name="Reynolds N.K."/>
            <person name="Stajich J.E."/>
            <person name="Barry K."/>
            <person name="Grigoriev I.V."/>
            <person name="Crous P."/>
            <person name="Smith M.E."/>
        </authorList>
    </citation>
    <scope>NUCLEOTIDE SEQUENCE</scope>
    <source>
        <strain evidence="2">NRRL 1565</strain>
    </source>
</reference>
<dbReference type="EMBL" id="JANBUO010003318">
    <property type="protein sequence ID" value="KAJ2791444.1"/>
    <property type="molecule type" value="Genomic_DNA"/>
</dbReference>
<evidence type="ECO:0000313" key="2">
    <source>
        <dbReference type="EMBL" id="KAJ2791444.1"/>
    </source>
</evidence>
<sequence length="183" mass="19170">APNLTQNTARAIIRKANALKAKLAAEKATDNAAVQTADKPALMRMCIPICNPSTMLSSHQPVQTASLSTDTETIKPCAKPRGKDVNKSIRAPVGKHEPTRIPVCGSSTLLTANSLDIIAPKSVGKLAKQTTPVLSTKSAKKAATQLVSLDINKCPLESINTSAEYTVCASASTPINNPIDKTA</sequence>
<proteinExistence type="predicted"/>
<accession>A0A9W8HSW7</accession>
<feature type="non-terminal residue" evidence="2">
    <location>
        <position position="1"/>
    </location>
</feature>
<protein>
    <submittedName>
        <fullName evidence="2">Uncharacterized protein</fullName>
    </submittedName>
</protein>
<keyword evidence="3" id="KW-1185">Reference proteome</keyword>
<feature type="non-terminal residue" evidence="2">
    <location>
        <position position="183"/>
    </location>
</feature>
<evidence type="ECO:0000256" key="1">
    <source>
        <dbReference type="SAM" id="MobiDB-lite"/>
    </source>
</evidence>
<feature type="region of interest" description="Disordered" evidence="1">
    <location>
        <begin position="66"/>
        <end position="86"/>
    </location>
</feature>
<evidence type="ECO:0000313" key="3">
    <source>
        <dbReference type="Proteomes" id="UP001140094"/>
    </source>
</evidence>
<name>A0A9W8HSW7_9FUNG</name>
<gene>
    <name evidence="2" type="ORF">H4R20_006865</name>
</gene>
<organism evidence="2 3">
    <name type="scientific">Coemansia guatemalensis</name>
    <dbReference type="NCBI Taxonomy" id="2761395"/>
    <lineage>
        <taxon>Eukaryota</taxon>
        <taxon>Fungi</taxon>
        <taxon>Fungi incertae sedis</taxon>
        <taxon>Zoopagomycota</taxon>
        <taxon>Kickxellomycotina</taxon>
        <taxon>Kickxellomycetes</taxon>
        <taxon>Kickxellales</taxon>
        <taxon>Kickxellaceae</taxon>
        <taxon>Coemansia</taxon>
    </lineage>
</organism>